<dbReference type="EMBL" id="LAZR01031357">
    <property type="protein sequence ID" value="KKL53985.1"/>
    <property type="molecule type" value="Genomic_DNA"/>
</dbReference>
<organism evidence="2">
    <name type="scientific">marine sediment metagenome</name>
    <dbReference type="NCBI Taxonomy" id="412755"/>
    <lineage>
        <taxon>unclassified sequences</taxon>
        <taxon>metagenomes</taxon>
        <taxon>ecological metagenomes</taxon>
    </lineage>
</organism>
<dbReference type="Gene3D" id="2.40.50.140">
    <property type="entry name" value="Nucleic acid-binding proteins"/>
    <property type="match status" value="1"/>
</dbReference>
<evidence type="ECO:0000313" key="2">
    <source>
        <dbReference type="EMBL" id="KKL53985.1"/>
    </source>
</evidence>
<dbReference type="PROSITE" id="PS51857">
    <property type="entry name" value="CSD_2"/>
    <property type="match status" value="1"/>
</dbReference>
<dbReference type="SMART" id="SM00357">
    <property type="entry name" value="CSP"/>
    <property type="match status" value="1"/>
</dbReference>
<proteinExistence type="predicted"/>
<name>A0A0F9F9N8_9ZZZZ</name>
<dbReference type="InterPro" id="IPR012340">
    <property type="entry name" value="NA-bd_OB-fold"/>
</dbReference>
<comment type="caution">
    <text evidence="2">The sequence shown here is derived from an EMBL/GenBank/DDBJ whole genome shotgun (WGS) entry which is preliminary data.</text>
</comment>
<dbReference type="InterPro" id="IPR050181">
    <property type="entry name" value="Cold_shock_domain"/>
</dbReference>
<dbReference type="GO" id="GO:0003676">
    <property type="term" value="F:nucleic acid binding"/>
    <property type="evidence" value="ECO:0007669"/>
    <property type="project" value="InterPro"/>
</dbReference>
<dbReference type="InterPro" id="IPR011129">
    <property type="entry name" value="CSD"/>
</dbReference>
<dbReference type="Pfam" id="PF00313">
    <property type="entry name" value="CSD"/>
    <property type="match status" value="1"/>
</dbReference>
<protein>
    <recommendedName>
        <fullName evidence="1">CSD domain-containing protein</fullName>
    </recommendedName>
</protein>
<feature type="domain" description="CSD" evidence="1">
    <location>
        <begin position="6"/>
        <end position="78"/>
    </location>
</feature>
<reference evidence="2" key="1">
    <citation type="journal article" date="2015" name="Nature">
        <title>Complex archaea that bridge the gap between prokaryotes and eukaryotes.</title>
        <authorList>
            <person name="Spang A."/>
            <person name="Saw J.H."/>
            <person name="Jorgensen S.L."/>
            <person name="Zaremba-Niedzwiedzka K."/>
            <person name="Martijn J."/>
            <person name="Lind A.E."/>
            <person name="van Eijk R."/>
            <person name="Schleper C."/>
            <person name="Guy L."/>
            <person name="Ettema T.J."/>
        </authorList>
    </citation>
    <scope>NUCLEOTIDE SEQUENCE</scope>
</reference>
<dbReference type="InterPro" id="IPR002059">
    <property type="entry name" value="CSP_DNA-bd"/>
</dbReference>
<dbReference type="CDD" id="cd04458">
    <property type="entry name" value="CSP_CDS"/>
    <property type="match status" value="1"/>
</dbReference>
<gene>
    <name evidence="2" type="ORF">LCGC14_2269940</name>
</gene>
<evidence type="ECO:0000259" key="1">
    <source>
        <dbReference type="PROSITE" id="PS51857"/>
    </source>
</evidence>
<accession>A0A0F9F9N8</accession>
<dbReference type="PANTHER" id="PTHR11544">
    <property type="entry name" value="COLD SHOCK DOMAIN CONTAINING PROTEINS"/>
    <property type="match status" value="1"/>
</dbReference>
<dbReference type="PRINTS" id="PR00050">
    <property type="entry name" value="COLDSHOCK"/>
</dbReference>
<sequence>MGRGGLKPGTVKWFDAERGFGFIIPDEEDGKDVWFHVTRVGPANDPEGSNAPIITNGDRVLFQAVEHDKGPKALRVVSMVEREDICPTCGHWL</sequence>
<dbReference type="SUPFAM" id="SSF50249">
    <property type="entry name" value="Nucleic acid-binding proteins"/>
    <property type="match status" value="1"/>
</dbReference>
<dbReference type="AlphaFoldDB" id="A0A0F9F9N8"/>